<keyword evidence="1" id="KW-0472">Membrane</keyword>
<feature type="transmembrane region" description="Helical" evidence="1">
    <location>
        <begin position="159"/>
        <end position="190"/>
    </location>
</feature>
<organism evidence="2 3">
    <name type="scientific">Cytobacillus citreus</name>
    <dbReference type="NCBI Taxonomy" id="2833586"/>
    <lineage>
        <taxon>Bacteria</taxon>
        <taxon>Bacillati</taxon>
        <taxon>Bacillota</taxon>
        <taxon>Bacilli</taxon>
        <taxon>Bacillales</taxon>
        <taxon>Bacillaceae</taxon>
        <taxon>Cytobacillus</taxon>
    </lineage>
</organism>
<reference evidence="2 3" key="1">
    <citation type="submission" date="2021-05" db="EMBL/GenBank/DDBJ databases">
        <title>Novel Bacillus species.</title>
        <authorList>
            <person name="Liu G."/>
        </authorList>
    </citation>
    <scope>NUCLEOTIDE SEQUENCE [LARGE SCALE GENOMIC DNA]</scope>
    <source>
        <strain evidence="2 3">FJAT-49705</strain>
    </source>
</reference>
<feature type="transmembrane region" description="Helical" evidence="1">
    <location>
        <begin position="227"/>
        <end position="247"/>
    </location>
</feature>
<name>A0ABS5NV37_9BACI</name>
<evidence type="ECO:0000313" key="2">
    <source>
        <dbReference type="EMBL" id="MBS4191309.1"/>
    </source>
</evidence>
<protein>
    <submittedName>
        <fullName evidence="2">DUF1189 domain-containing protein</fullName>
    </submittedName>
</protein>
<comment type="caution">
    <text evidence="2">The sequence shown here is derived from an EMBL/GenBank/DDBJ whole genome shotgun (WGS) entry which is preliminary data.</text>
</comment>
<keyword evidence="1" id="KW-1133">Transmembrane helix</keyword>
<dbReference type="EMBL" id="JAGYPM010000003">
    <property type="protein sequence ID" value="MBS4191309.1"/>
    <property type="molecule type" value="Genomic_DNA"/>
</dbReference>
<dbReference type="Proteomes" id="UP000681027">
    <property type="component" value="Unassembled WGS sequence"/>
</dbReference>
<evidence type="ECO:0000256" key="1">
    <source>
        <dbReference type="SAM" id="Phobius"/>
    </source>
</evidence>
<keyword evidence="3" id="KW-1185">Reference proteome</keyword>
<proteinExistence type="predicted"/>
<dbReference type="RefSeq" id="WP_213102755.1">
    <property type="nucleotide sequence ID" value="NZ_JAGYPM010000003.1"/>
</dbReference>
<keyword evidence="1" id="KW-0812">Transmembrane</keyword>
<evidence type="ECO:0000313" key="3">
    <source>
        <dbReference type="Proteomes" id="UP000681027"/>
    </source>
</evidence>
<feature type="transmembrane region" description="Helical" evidence="1">
    <location>
        <begin position="202"/>
        <end position="221"/>
    </location>
</feature>
<feature type="transmembrane region" description="Helical" evidence="1">
    <location>
        <begin position="29"/>
        <end position="47"/>
    </location>
</feature>
<sequence length="256" mass="28904">MNIFKQFIKSFYSPKDIAMFRFQGIGKTILYVFFLVFLSIIPSVYYFSSALINGVNAIEESVKNELPPFQIENGVLQAEQDAPIIINKEDFTIIFDSTGTVDTEKLANSDNTLAILKNDAYFIAGGQVQSLPYSMFPDLSLTNESLLELLANADSSLPIFIPLLAVVIYIFASGMKFIEISILALFGLFMKKMMFRNLQYSQCWRLAAYSVTLPTMFFTIMNSLQTVVPNGAIINWFVAIMILFLAIKEIPQPRKK</sequence>
<gene>
    <name evidence="2" type="ORF">KHA94_14055</name>
</gene>
<dbReference type="Pfam" id="PF06691">
    <property type="entry name" value="DUF1189"/>
    <property type="match status" value="1"/>
</dbReference>
<dbReference type="InterPro" id="IPR009574">
    <property type="entry name" value="DUF1189"/>
</dbReference>
<accession>A0ABS5NV37</accession>